<protein>
    <submittedName>
        <fullName evidence="2">Stp1/IreP family PP2C-type Ser/Thr phosphatase</fullName>
    </submittedName>
</protein>
<sequence>MKVGFSTDTGNVRLINQDSLFVSNFHDSFPLFIVADGMGGHNAGEVASKLAVKKVEEIFKEKYTTFSKIEDVEETIKNSVMEANNYICEQSRLDSNLFGMGTTLTLGFLFKNIFIIGHVGDSRAYIIHNSSIKQLTEDHSLVRKLVSEGRITETEAENHPQKNIITRAVGTDNNIEVDIIEIQVSTGDIIFICSDGLTNMVKKDKLFEIFTNTEDIQIACDECVRLAKANGGYDNITVIGIRF</sequence>
<dbReference type="Pfam" id="PF13672">
    <property type="entry name" value="PP2C_2"/>
    <property type="match status" value="1"/>
</dbReference>
<dbReference type="InterPro" id="IPR015655">
    <property type="entry name" value="PP2C"/>
</dbReference>
<keyword evidence="3" id="KW-1185">Reference proteome</keyword>
<name>A0A4Z0D4Y7_9FIRM</name>
<dbReference type="InterPro" id="IPR036457">
    <property type="entry name" value="PPM-type-like_dom_sf"/>
</dbReference>
<dbReference type="AlphaFoldDB" id="A0A4Z0D4Y7"/>
<dbReference type="SUPFAM" id="SSF81606">
    <property type="entry name" value="PP2C-like"/>
    <property type="match status" value="1"/>
</dbReference>
<dbReference type="PROSITE" id="PS51746">
    <property type="entry name" value="PPM_2"/>
    <property type="match status" value="1"/>
</dbReference>
<gene>
    <name evidence="2" type="ORF">E4100_08090</name>
</gene>
<comment type="caution">
    <text evidence="2">The sequence shown here is derived from an EMBL/GenBank/DDBJ whole genome shotgun (WGS) entry which is preliminary data.</text>
</comment>
<organism evidence="2 3">
    <name type="scientific">Soehngenia longivitae</name>
    <dbReference type="NCBI Taxonomy" id="2562294"/>
    <lineage>
        <taxon>Bacteria</taxon>
        <taxon>Bacillati</taxon>
        <taxon>Bacillota</taxon>
        <taxon>Tissierellia</taxon>
        <taxon>Tissierellales</taxon>
        <taxon>Tissierellaceae</taxon>
        <taxon>Soehngenia</taxon>
    </lineage>
</organism>
<dbReference type="OrthoDB" id="9801841at2"/>
<dbReference type="EMBL" id="SRIB01000011">
    <property type="protein sequence ID" value="TFZ39574.1"/>
    <property type="molecule type" value="Genomic_DNA"/>
</dbReference>
<dbReference type="RefSeq" id="WP_135271538.1">
    <property type="nucleotide sequence ID" value="NZ_SRIB01000011.1"/>
</dbReference>
<reference evidence="2 3" key="1">
    <citation type="submission" date="2019-03" db="EMBL/GenBank/DDBJ databases">
        <title>Draft genome sequence data and analysis of a Fermenting Bacterium, Soehngenia longevitae strain 1933PT, isolated from petroleum reservoir in Azerbaijan.</title>
        <authorList>
            <person name="Grouzdev D.S."/>
            <person name="Bidzhieva S.K."/>
            <person name="Sokolova D.S."/>
            <person name="Tourova T.P."/>
            <person name="Poltaraus A.B."/>
            <person name="Nazina T.N."/>
        </authorList>
    </citation>
    <scope>NUCLEOTIDE SEQUENCE [LARGE SCALE GENOMIC DNA]</scope>
    <source>
        <strain evidence="2 3">1933P</strain>
    </source>
</reference>
<dbReference type="SMART" id="SM00332">
    <property type="entry name" value="PP2Cc"/>
    <property type="match status" value="1"/>
</dbReference>
<dbReference type="Proteomes" id="UP000298381">
    <property type="component" value="Unassembled WGS sequence"/>
</dbReference>
<evidence type="ECO:0000313" key="3">
    <source>
        <dbReference type="Proteomes" id="UP000298381"/>
    </source>
</evidence>
<dbReference type="NCBIfam" id="NF033484">
    <property type="entry name" value="Stp1_PP2C_phos"/>
    <property type="match status" value="1"/>
</dbReference>
<evidence type="ECO:0000313" key="2">
    <source>
        <dbReference type="EMBL" id="TFZ39574.1"/>
    </source>
</evidence>
<accession>A0A4Z0D4Y7</accession>
<dbReference type="InterPro" id="IPR001932">
    <property type="entry name" value="PPM-type_phosphatase-like_dom"/>
</dbReference>
<dbReference type="GO" id="GO:0004722">
    <property type="term" value="F:protein serine/threonine phosphatase activity"/>
    <property type="evidence" value="ECO:0007669"/>
    <property type="project" value="InterPro"/>
</dbReference>
<feature type="domain" description="PPM-type phosphatase" evidence="1">
    <location>
        <begin position="2"/>
        <end position="243"/>
    </location>
</feature>
<dbReference type="CDD" id="cd00143">
    <property type="entry name" value="PP2Cc"/>
    <property type="match status" value="1"/>
</dbReference>
<dbReference type="PANTHER" id="PTHR47992">
    <property type="entry name" value="PROTEIN PHOSPHATASE"/>
    <property type="match status" value="1"/>
</dbReference>
<dbReference type="Gene3D" id="3.60.40.10">
    <property type="entry name" value="PPM-type phosphatase domain"/>
    <property type="match status" value="1"/>
</dbReference>
<proteinExistence type="predicted"/>
<dbReference type="SMART" id="SM00331">
    <property type="entry name" value="PP2C_SIG"/>
    <property type="match status" value="1"/>
</dbReference>
<evidence type="ECO:0000259" key="1">
    <source>
        <dbReference type="PROSITE" id="PS51746"/>
    </source>
</evidence>